<protein>
    <recommendedName>
        <fullName evidence="5">Urease accessory protein UreD</fullName>
    </recommendedName>
</protein>
<dbReference type="HAMAP" id="MF_01384">
    <property type="entry name" value="UreD"/>
    <property type="match status" value="1"/>
</dbReference>
<dbReference type="InterPro" id="IPR002669">
    <property type="entry name" value="UreD"/>
</dbReference>
<dbReference type="Pfam" id="PF01774">
    <property type="entry name" value="UreD"/>
    <property type="match status" value="1"/>
</dbReference>
<dbReference type="HOGENOM" id="CLU_021703_1_1_1"/>
<dbReference type="GO" id="GO:0016151">
    <property type="term" value="F:nickel cation binding"/>
    <property type="evidence" value="ECO:0007669"/>
    <property type="project" value="InterPro"/>
</dbReference>
<dbReference type="AlphaFoldDB" id="M2QY10"/>
<accession>M2QY10</accession>
<evidence type="ECO:0000313" key="4">
    <source>
        <dbReference type="Proteomes" id="UP000016930"/>
    </source>
</evidence>
<name>M2QY10_CERS8</name>
<dbReference type="OrthoDB" id="5550464at2759"/>
<organism evidence="3 4">
    <name type="scientific">Ceriporiopsis subvermispora (strain B)</name>
    <name type="common">White-rot fungus</name>
    <name type="synonym">Gelatoporia subvermispora</name>
    <dbReference type="NCBI Taxonomy" id="914234"/>
    <lineage>
        <taxon>Eukaryota</taxon>
        <taxon>Fungi</taxon>
        <taxon>Dikarya</taxon>
        <taxon>Basidiomycota</taxon>
        <taxon>Agaricomycotina</taxon>
        <taxon>Agaricomycetes</taxon>
        <taxon>Polyporales</taxon>
        <taxon>Gelatoporiaceae</taxon>
        <taxon>Gelatoporia</taxon>
    </lineage>
</organism>
<proteinExistence type="inferred from homology"/>
<evidence type="ECO:0000256" key="1">
    <source>
        <dbReference type="ARBA" id="ARBA00007177"/>
    </source>
</evidence>
<sequence length="309" mass="33847">MSLGSSHTPLRQLGSGKGHIALGSSGSEAILSEMSSSYPMKLLSPKVPGDNVAVVYILSYGGGLVGGDQTTLTVEVRDRTKLVLLSQGSTKVFKTRPGARLSTPSTGGSSSSITLQRMDVTVTSSSALFLLPDPVTCFRSAKYHQLQTFRLAQDASMVVLDWITSGRRSLGEDWAFSRYYSLNEVWVGDERVVKDVMLLEEPQTQVQTLPSRSVPDRLAPYSCYAMVIMYGPFVQSTMRQLSARYQEVSVFKQSSPPNLLWSLSSIRDGKGCVLRVAALETEVVKDWLSHSLSGFEEVLGPDVYRRAFV</sequence>
<reference evidence="3 4" key="1">
    <citation type="journal article" date="2012" name="Proc. Natl. Acad. Sci. U.S.A.">
        <title>Comparative genomics of Ceriporiopsis subvermispora and Phanerochaete chrysosporium provide insight into selective ligninolysis.</title>
        <authorList>
            <person name="Fernandez-Fueyo E."/>
            <person name="Ruiz-Duenas F.J."/>
            <person name="Ferreira P."/>
            <person name="Floudas D."/>
            <person name="Hibbett D.S."/>
            <person name="Canessa P."/>
            <person name="Larrondo L.F."/>
            <person name="James T.Y."/>
            <person name="Seelenfreund D."/>
            <person name="Lobos S."/>
            <person name="Polanco R."/>
            <person name="Tello M."/>
            <person name="Honda Y."/>
            <person name="Watanabe T."/>
            <person name="Watanabe T."/>
            <person name="Ryu J.S."/>
            <person name="Kubicek C.P."/>
            <person name="Schmoll M."/>
            <person name="Gaskell J."/>
            <person name="Hammel K.E."/>
            <person name="St John F.J."/>
            <person name="Vanden Wymelenberg A."/>
            <person name="Sabat G."/>
            <person name="Splinter BonDurant S."/>
            <person name="Syed K."/>
            <person name="Yadav J.S."/>
            <person name="Doddapaneni H."/>
            <person name="Subramanian V."/>
            <person name="Lavin J.L."/>
            <person name="Oguiza J.A."/>
            <person name="Perez G."/>
            <person name="Pisabarro A.G."/>
            <person name="Ramirez L."/>
            <person name="Santoyo F."/>
            <person name="Master E."/>
            <person name="Coutinho P.M."/>
            <person name="Henrissat B."/>
            <person name="Lombard V."/>
            <person name="Magnuson J.K."/>
            <person name="Kuees U."/>
            <person name="Hori C."/>
            <person name="Igarashi K."/>
            <person name="Samejima M."/>
            <person name="Held B.W."/>
            <person name="Barry K.W."/>
            <person name="LaButti K.M."/>
            <person name="Lapidus A."/>
            <person name="Lindquist E.A."/>
            <person name="Lucas S.M."/>
            <person name="Riley R."/>
            <person name="Salamov A.A."/>
            <person name="Hoffmeister D."/>
            <person name="Schwenk D."/>
            <person name="Hadar Y."/>
            <person name="Yarden O."/>
            <person name="de Vries R.P."/>
            <person name="Wiebenga A."/>
            <person name="Stenlid J."/>
            <person name="Eastwood D."/>
            <person name="Grigoriev I.V."/>
            <person name="Berka R.M."/>
            <person name="Blanchette R.A."/>
            <person name="Kersten P."/>
            <person name="Martinez A.T."/>
            <person name="Vicuna R."/>
            <person name="Cullen D."/>
        </authorList>
    </citation>
    <scope>NUCLEOTIDE SEQUENCE [LARGE SCALE GENOMIC DNA]</scope>
    <source>
        <strain evidence="3 4">B</strain>
    </source>
</reference>
<evidence type="ECO:0000313" key="3">
    <source>
        <dbReference type="EMBL" id="EMD42008.1"/>
    </source>
</evidence>
<dbReference type="STRING" id="914234.M2QY10"/>
<keyword evidence="4" id="KW-1185">Reference proteome</keyword>
<evidence type="ECO:0000256" key="2">
    <source>
        <dbReference type="ARBA" id="ARBA00023186"/>
    </source>
</evidence>
<dbReference type="PANTHER" id="PTHR33643">
    <property type="entry name" value="UREASE ACCESSORY PROTEIN D"/>
    <property type="match status" value="1"/>
</dbReference>
<comment type="similarity">
    <text evidence="1">Belongs to the UreD family.</text>
</comment>
<gene>
    <name evidence="3" type="ORF">CERSUDRAFT_110547</name>
</gene>
<dbReference type="EMBL" id="KB445791">
    <property type="protein sequence ID" value="EMD42008.1"/>
    <property type="molecule type" value="Genomic_DNA"/>
</dbReference>
<evidence type="ECO:0008006" key="5">
    <source>
        <dbReference type="Google" id="ProtNLM"/>
    </source>
</evidence>
<dbReference type="PANTHER" id="PTHR33643:SF1">
    <property type="entry name" value="UREASE ACCESSORY PROTEIN D"/>
    <property type="match status" value="1"/>
</dbReference>
<dbReference type="Proteomes" id="UP000016930">
    <property type="component" value="Unassembled WGS sequence"/>
</dbReference>
<keyword evidence="2" id="KW-0143">Chaperone</keyword>